<sequence length="126" mass="13832">MFSIFRSVSVQAKPTGSLIFAASQNVFGKLSIDTRSGRSHQFSINSGSPTSMDKIQHSQEPNQKGDVMSHSFEDSYTTRSDEEGFGGSFSGNESLSSKEQDKLVHANSPEYDKKTEGKESTEKREG</sequence>
<protein>
    <submittedName>
        <fullName evidence="2">Uncharacterized protein</fullName>
    </submittedName>
</protein>
<feature type="compositionally biased region" description="Polar residues" evidence="1">
    <location>
        <begin position="39"/>
        <end position="62"/>
    </location>
</feature>
<feature type="compositionally biased region" description="Basic and acidic residues" evidence="1">
    <location>
        <begin position="96"/>
        <end position="126"/>
    </location>
</feature>
<dbReference type="Proteomes" id="UP001229421">
    <property type="component" value="Unassembled WGS sequence"/>
</dbReference>
<dbReference type="AlphaFoldDB" id="A0AAD8LDL2"/>
<dbReference type="PANTHER" id="PTHR36410:SF4">
    <property type="entry name" value="DEHYDRIN"/>
    <property type="match status" value="1"/>
</dbReference>
<comment type="caution">
    <text evidence="2">The sequence shown here is derived from an EMBL/GenBank/DDBJ whole genome shotgun (WGS) entry which is preliminary data.</text>
</comment>
<evidence type="ECO:0000256" key="1">
    <source>
        <dbReference type="SAM" id="MobiDB-lite"/>
    </source>
</evidence>
<dbReference type="EMBL" id="JAUHHV010000001">
    <property type="protein sequence ID" value="KAK1439138.1"/>
    <property type="molecule type" value="Genomic_DNA"/>
</dbReference>
<accession>A0AAD8LDL2</accession>
<dbReference type="PANTHER" id="PTHR36410">
    <property type="entry name" value="EXPRESSED PROTEIN"/>
    <property type="match status" value="1"/>
</dbReference>
<evidence type="ECO:0000313" key="3">
    <source>
        <dbReference type="Proteomes" id="UP001229421"/>
    </source>
</evidence>
<evidence type="ECO:0000313" key="2">
    <source>
        <dbReference type="EMBL" id="KAK1439138.1"/>
    </source>
</evidence>
<keyword evidence="3" id="KW-1185">Reference proteome</keyword>
<name>A0AAD8LDL2_TARER</name>
<proteinExistence type="predicted"/>
<organism evidence="2 3">
    <name type="scientific">Tagetes erecta</name>
    <name type="common">African marigold</name>
    <dbReference type="NCBI Taxonomy" id="13708"/>
    <lineage>
        <taxon>Eukaryota</taxon>
        <taxon>Viridiplantae</taxon>
        <taxon>Streptophyta</taxon>
        <taxon>Embryophyta</taxon>
        <taxon>Tracheophyta</taxon>
        <taxon>Spermatophyta</taxon>
        <taxon>Magnoliopsida</taxon>
        <taxon>eudicotyledons</taxon>
        <taxon>Gunneridae</taxon>
        <taxon>Pentapetalae</taxon>
        <taxon>asterids</taxon>
        <taxon>campanulids</taxon>
        <taxon>Asterales</taxon>
        <taxon>Asteraceae</taxon>
        <taxon>Asteroideae</taxon>
        <taxon>Heliantheae alliance</taxon>
        <taxon>Tageteae</taxon>
        <taxon>Tagetes</taxon>
    </lineage>
</organism>
<reference evidence="2" key="1">
    <citation type="journal article" date="2023" name="bioRxiv">
        <title>Improved chromosome-level genome assembly for marigold (Tagetes erecta).</title>
        <authorList>
            <person name="Jiang F."/>
            <person name="Yuan L."/>
            <person name="Wang S."/>
            <person name="Wang H."/>
            <person name="Xu D."/>
            <person name="Wang A."/>
            <person name="Fan W."/>
        </authorList>
    </citation>
    <scope>NUCLEOTIDE SEQUENCE</scope>
    <source>
        <strain evidence="2">WSJ</strain>
        <tissue evidence="2">Leaf</tissue>
    </source>
</reference>
<gene>
    <name evidence="2" type="ORF">QVD17_04953</name>
</gene>
<feature type="region of interest" description="Disordered" evidence="1">
    <location>
        <begin position="37"/>
        <end position="126"/>
    </location>
</feature>